<feature type="binding site" evidence="9">
    <location>
        <position position="95"/>
    </location>
    <ligand>
        <name>a divalent metal cation</name>
        <dbReference type="ChEBI" id="CHEBI:60240"/>
    </ligand>
</feature>
<reference evidence="11" key="1">
    <citation type="journal article" date="2020" name="mSystems">
        <title>Genome- and Community-Level Interaction Insights into Carbon Utilization and Element Cycling Functions of Hydrothermarchaeota in Hydrothermal Sediment.</title>
        <authorList>
            <person name="Zhou Z."/>
            <person name="Liu Y."/>
            <person name="Xu W."/>
            <person name="Pan J."/>
            <person name="Luo Z.H."/>
            <person name="Li M."/>
        </authorList>
    </citation>
    <scope>NUCLEOTIDE SEQUENCE [LARGE SCALE GENOMIC DNA]</scope>
    <source>
        <strain evidence="11">SpSt-573</strain>
    </source>
</reference>
<dbReference type="AlphaFoldDB" id="A0A7C4KJZ6"/>
<dbReference type="Gene3D" id="3.40.1210.10">
    <property type="entry name" value="Survival protein SurE-like phosphatase/nucleotidase"/>
    <property type="match status" value="1"/>
</dbReference>
<dbReference type="HAMAP" id="MF_00060">
    <property type="entry name" value="SurE"/>
    <property type="match status" value="1"/>
</dbReference>
<feature type="binding site" evidence="9">
    <location>
        <position position="9"/>
    </location>
    <ligand>
        <name>a divalent metal cation</name>
        <dbReference type="ChEBI" id="CHEBI:60240"/>
    </ligand>
</feature>
<protein>
    <recommendedName>
        <fullName evidence="9">5'-nucleotidase SurE</fullName>
        <ecNumber evidence="9">3.1.3.5</ecNumber>
    </recommendedName>
    <alternativeName>
        <fullName evidence="9">Nucleoside 5'-monophosphate phosphohydrolase</fullName>
    </alternativeName>
</protein>
<dbReference type="EC" id="3.1.3.5" evidence="9"/>
<evidence type="ECO:0000256" key="3">
    <source>
        <dbReference type="ARBA" id="ARBA00004496"/>
    </source>
</evidence>
<keyword evidence="5 9" id="KW-0963">Cytoplasm</keyword>
<dbReference type="NCBIfam" id="TIGR00087">
    <property type="entry name" value="surE"/>
    <property type="match status" value="1"/>
</dbReference>
<accession>A0A7C4KJZ6</accession>
<keyword evidence="6 9" id="KW-0479">Metal-binding</keyword>
<dbReference type="InterPro" id="IPR036523">
    <property type="entry name" value="SurE-like_sf"/>
</dbReference>
<name>A0A7C4KJZ6_9CHLR</name>
<feature type="binding site" evidence="9">
    <location>
        <position position="8"/>
    </location>
    <ligand>
        <name>a divalent metal cation</name>
        <dbReference type="ChEBI" id="CHEBI:60240"/>
    </ligand>
</feature>
<comment type="similarity">
    <text evidence="4 9">Belongs to the SurE nucleotidase family.</text>
</comment>
<dbReference type="GO" id="GO:0004309">
    <property type="term" value="F:exopolyphosphatase activity"/>
    <property type="evidence" value="ECO:0007669"/>
    <property type="project" value="TreeGrafter"/>
</dbReference>
<gene>
    <name evidence="9 11" type="primary">surE</name>
    <name evidence="11" type="ORF">ENT37_08270</name>
</gene>
<dbReference type="Pfam" id="PF01975">
    <property type="entry name" value="SurE"/>
    <property type="match status" value="1"/>
</dbReference>
<evidence type="ECO:0000256" key="1">
    <source>
        <dbReference type="ARBA" id="ARBA00000815"/>
    </source>
</evidence>
<dbReference type="GO" id="GO:0008254">
    <property type="term" value="F:3'-nucleotidase activity"/>
    <property type="evidence" value="ECO:0007669"/>
    <property type="project" value="TreeGrafter"/>
</dbReference>
<evidence type="ECO:0000259" key="10">
    <source>
        <dbReference type="Pfam" id="PF01975"/>
    </source>
</evidence>
<comment type="subcellular location">
    <subcellularLocation>
        <location evidence="3 9">Cytoplasm</location>
    </subcellularLocation>
</comment>
<comment type="function">
    <text evidence="9">Nucleotidase that shows phosphatase activity on nucleoside 5'-monophosphates.</text>
</comment>
<evidence type="ECO:0000256" key="8">
    <source>
        <dbReference type="ARBA" id="ARBA00022801"/>
    </source>
</evidence>
<evidence type="ECO:0000313" key="11">
    <source>
        <dbReference type="EMBL" id="HGS21851.1"/>
    </source>
</evidence>
<proteinExistence type="inferred from homology"/>
<feature type="domain" description="Survival protein SurE-like phosphatase/nucleotidase" evidence="10">
    <location>
        <begin position="3"/>
        <end position="190"/>
    </location>
</feature>
<dbReference type="GO" id="GO:0008253">
    <property type="term" value="F:5'-nucleotidase activity"/>
    <property type="evidence" value="ECO:0007669"/>
    <property type="project" value="UniProtKB-UniRule"/>
</dbReference>
<dbReference type="GO" id="GO:0005737">
    <property type="term" value="C:cytoplasm"/>
    <property type="evidence" value="ECO:0007669"/>
    <property type="project" value="UniProtKB-SubCell"/>
</dbReference>
<comment type="cofactor">
    <cofactor evidence="9">
        <name>a divalent metal cation</name>
        <dbReference type="ChEBI" id="CHEBI:60240"/>
    </cofactor>
    <text evidence="9">Binds 1 divalent metal cation per subunit.</text>
</comment>
<dbReference type="InterPro" id="IPR030048">
    <property type="entry name" value="SurE"/>
</dbReference>
<dbReference type="EMBL" id="DSYK01000412">
    <property type="protein sequence ID" value="HGS21851.1"/>
    <property type="molecule type" value="Genomic_DNA"/>
</dbReference>
<evidence type="ECO:0000256" key="9">
    <source>
        <dbReference type="HAMAP-Rule" id="MF_00060"/>
    </source>
</evidence>
<dbReference type="InterPro" id="IPR002828">
    <property type="entry name" value="SurE-like_Pase/nucleotidase"/>
</dbReference>
<dbReference type="SUPFAM" id="SSF64167">
    <property type="entry name" value="SurE-like"/>
    <property type="match status" value="1"/>
</dbReference>
<comment type="caution">
    <text evidence="11">The sequence shown here is derived from an EMBL/GenBank/DDBJ whole genome shotgun (WGS) entry which is preliminary data.</text>
</comment>
<evidence type="ECO:0000256" key="6">
    <source>
        <dbReference type="ARBA" id="ARBA00022723"/>
    </source>
</evidence>
<dbReference type="NCBIfam" id="NF001490">
    <property type="entry name" value="PRK00346.1-4"/>
    <property type="match status" value="1"/>
</dbReference>
<dbReference type="PANTHER" id="PTHR30457">
    <property type="entry name" value="5'-NUCLEOTIDASE SURE"/>
    <property type="match status" value="1"/>
</dbReference>
<evidence type="ECO:0000256" key="2">
    <source>
        <dbReference type="ARBA" id="ARBA00001946"/>
    </source>
</evidence>
<evidence type="ECO:0000256" key="4">
    <source>
        <dbReference type="ARBA" id="ARBA00011062"/>
    </source>
</evidence>
<comment type="catalytic activity">
    <reaction evidence="1 9">
        <text>a ribonucleoside 5'-phosphate + H2O = a ribonucleoside + phosphate</text>
        <dbReference type="Rhea" id="RHEA:12484"/>
        <dbReference type="ChEBI" id="CHEBI:15377"/>
        <dbReference type="ChEBI" id="CHEBI:18254"/>
        <dbReference type="ChEBI" id="CHEBI:43474"/>
        <dbReference type="ChEBI" id="CHEBI:58043"/>
        <dbReference type="EC" id="3.1.3.5"/>
    </reaction>
</comment>
<keyword evidence="7 9" id="KW-0547">Nucleotide-binding</keyword>
<keyword evidence="8 9" id="KW-0378">Hydrolase</keyword>
<dbReference type="FunFam" id="3.40.1210.10:FF:000001">
    <property type="entry name" value="5'/3'-nucleotidase SurE"/>
    <property type="match status" value="1"/>
</dbReference>
<dbReference type="PANTHER" id="PTHR30457:SF12">
    <property type="entry name" value="5'_3'-NUCLEOTIDASE SURE"/>
    <property type="match status" value="1"/>
</dbReference>
<dbReference type="GO" id="GO:0046872">
    <property type="term" value="F:metal ion binding"/>
    <property type="evidence" value="ECO:0007669"/>
    <property type="project" value="UniProtKB-UniRule"/>
</dbReference>
<evidence type="ECO:0000256" key="7">
    <source>
        <dbReference type="ARBA" id="ARBA00022741"/>
    </source>
</evidence>
<comment type="cofactor">
    <cofactor evidence="2">
        <name>Mg(2+)</name>
        <dbReference type="ChEBI" id="CHEBI:18420"/>
    </cofactor>
</comment>
<organism evidence="11">
    <name type="scientific">Anaerolinea thermolimosa</name>
    <dbReference type="NCBI Taxonomy" id="229919"/>
    <lineage>
        <taxon>Bacteria</taxon>
        <taxon>Bacillati</taxon>
        <taxon>Chloroflexota</taxon>
        <taxon>Anaerolineae</taxon>
        <taxon>Anaerolineales</taxon>
        <taxon>Anaerolineaceae</taxon>
        <taxon>Anaerolinea</taxon>
    </lineage>
</organism>
<evidence type="ECO:0000256" key="5">
    <source>
        <dbReference type="ARBA" id="ARBA00022490"/>
    </source>
</evidence>
<dbReference type="GO" id="GO:0000166">
    <property type="term" value="F:nucleotide binding"/>
    <property type="evidence" value="ECO:0007669"/>
    <property type="project" value="UniProtKB-KW"/>
</dbReference>
<sequence>MHILVTNDDGITSPGLLALARAVQKLGKVSILAPDRNWSASGHVRTLDRPLRVKKVRLSEAIIAYASDGAPSDCVALATAGFLEEKIDLVVSGINSSANLGHDVTYSGTVTAAMEAAIWGIPALAFSLDTPENGTPLDYSAAGFYAQVITTAALANRLNPPIFLNVNIPGLPRDQIKGIQVTRMGLRVYHDHLDRREDPRGRPYYWTIGSLPTGLPERGTDIGAIADGFVSVTPLQLDLTAYHVLPELKAWFWGLPSERTSAINEDLQRDPSPETP</sequence>
<feature type="binding site" evidence="9">
    <location>
        <position position="39"/>
    </location>
    <ligand>
        <name>a divalent metal cation</name>
        <dbReference type="ChEBI" id="CHEBI:60240"/>
    </ligand>
</feature>